<dbReference type="SUPFAM" id="SSF46785">
    <property type="entry name" value="Winged helix' DNA-binding domain"/>
    <property type="match status" value="1"/>
</dbReference>
<dbReference type="GO" id="GO:0003700">
    <property type="term" value="F:DNA-binding transcription factor activity"/>
    <property type="evidence" value="ECO:0007669"/>
    <property type="project" value="InterPro"/>
</dbReference>
<dbReference type="PANTHER" id="PTHR30579">
    <property type="entry name" value="TRANSCRIPTIONAL REGULATOR"/>
    <property type="match status" value="1"/>
</dbReference>
<dbReference type="SUPFAM" id="SSF53850">
    <property type="entry name" value="Periplasmic binding protein-like II"/>
    <property type="match status" value="1"/>
</dbReference>
<dbReference type="InterPro" id="IPR036390">
    <property type="entry name" value="WH_DNA-bd_sf"/>
</dbReference>
<evidence type="ECO:0000313" key="6">
    <source>
        <dbReference type="EMBL" id="TCL02995.1"/>
    </source>
</evidence>
<dbReference type="Gene3D" id="1.10.10.10">
    <property type="entry name" value="Winged helix-like DNA-binding domain superfamily/Winged helix DNA-binding domain"/>
    <property type="match status" value="1"/>
</dbReference>
<dbReference type="InterPro" id="IPR036388">
    <property type="entry name" value="WH-like_DNA-bd_sf"/>
</dbReference>
<keyword evidence="7" id="KW-1185">Reference proteome</keyword>
<dbReference type="EMBL" id="SJOI01000001">
    <property type="protein sequence ID" value="TCL02995.1"/>
    <property type="molecule type" value="Genomic_DNA"/>
</dbReference>
<evidence type="ECO:0000256" key="2">
    <source>
        <dbReference type="ARBA" id="ARBA00023015"/>
    </source>
</evidence>
<feature type="domain" description="HTH lysR-type" evidence="5">
    <location>
        <begin position="4"/>
        <end position="61"/>
    </location>
</feature>
<evidence type="ECO:0000259" key="5">
    <source>
        <dbReference type="PROSITE" id="PS50931"/>
    </source>
</evidence>
<dbReference type="FunFam" id="1.10.10.10:FF:000001">
    <property type="entry name" value="LysR family transcriptional regulator"/>
    <property type="match status" value="1"/>
</dbReference>
<dbReference type="PROSITE" id="PS50931">
    <property type="entry name" value="HTH_LYSR"/>
    <property type="match status" value="1"/>
</dbReference>
<dbReference type="Proteomes" id="UP000294555">
    <property type="component" value="Unassembled WGS sequence"/>
</dbReference>
<dbReference type="GO" id="GO:0003677">
    <property type="term" value="F:DNA binding"/>
    <property type="evidence" value="ECO:0007669"/>
    <property type="project" value="UniProtKB-KW"/>
</dbReference>
<sequence length="295" mass="32589">MRHLDNDTLAAFVAVYDHGSFTAAAEQLGKTQAAVSIMLSRLEKHLGQRLLERSRQGITLTSAGGKLIGYARQMRMLEEEALSALGCYDARTRIRIGMPDDYLGTVGAALIENFSQRNPQLQVEIVSDFSFKLQKSLEEGHLDLAIVTRQPGQEQGEFLRHEAQLWCTAPNCYPERQSVLPMVLFPDGCRSRPQVLAALDQAGLRWRIVCTSSHLTGVETAVRVGAALTVLPASVISPDWRILGQNDRLPALKPLDLALLLPADAHVGTRRLAQFIRELISQPAAEIPRPIQIVR</sequence>
<evidence type="ECO:0000256" key="4">
    <source>
        <dbReference type="ARBA" id="ARBA00023163"/>
    </source>
</evidence>
<dbReference type="Pfam" id="PF03466">
    <property type="entry name" value="LysR_substrate"/>
    <property type="match status" value="1"/>
</dbReference>
<evidence type="ECO:0000256" key="3">
    <source>
        <dbReference type="ARBA" id="ARBA00023125"/>
    </source>
</evidence>
<comment type="similarity">
    <text evidence="1">Belongs to the LysR transcriptional regulatory family.</text>
</comment>
<dbReference type="InterPro" id="IPR005119">
    <property type="entry name" value="LysR_subst-bd"/>
</dbReference>
<dbReference type="RefSeq" id="WP_132921900.1">
    <property type="nucleotide sequence ID" value="NZ_SJOI01000001.1"/>
</dbReference>
<dbReference type="AlphaFoldDB" id="A0A4R1N6X5"/>
<proteinExistence type="inferred from homology"/>
<reference evidence="6 7" key="1">
    <citation type="submission" date="2019-02" db="EMBL/GenBank/DDBJ databases">
        <title>Investigation of anaerobic lignin degradation for improved lignocellulosic biofuels.</title>
        <authorList>
            <person name="Deangelis K."/>
        </authorList>
    </citation>
    <scope>NUCLEOTIDE SEQUENCE [LARGE SCALE GENOMIC DNA]</scope>
    <source>
        <strain evidence="6 7">159R</strain>
    </source>
</reference>
<comment type="caution">
    <text evidence="6">The sequence shown here is derived from an EMBL/GenBank/DDBJ whole genome shotgun (WGS) entry which is preliminary data.</text>
</comment>
<organism evidence="6 7">
    <name type="scientific">Sodalis ligni</name>
    <dbReference type="NCBI Taxonomy" id="2697027"/>
    <lineage>
        <taxon>Bacteria</taxon>
        <taxon>Pseudomonadati</taxon>
        <taxon>Pseudomonadota</taxon>
        <taxon>Gammaproteobacteria</taxon>
        <taxon>Enterobacterales</taxon>
        <taxon>Bruguierivoracaceae</taxon>
        <taxon>Sodalis</taxon>
    </lineage>
</organism>
<gene>
    <name evidence="6" type="ORF">EZJ58_1036</name>
</gene>
<dbReference type="InterPro" id="IPR050176">
    <property type="entry name" value="LTTR"/>
</dbReference>
<dbReference type="PRINTS" id="PR00039">
    <property type="entry name" value="HTHLYSR"/>
</dbReference>
<dbReference type="Gene3D" id="3.40.190.10">
    <property type="entry name" value="Periplasmic binding protein-like II"/>
    <property type="match status" value="2"/>
</dbReference>
<keyword evidence="4" id="KW-0804">Transcription</keyword>
<accession>A0A4R1N6X5</accession>
<dbReference type="InterPro" id="IPR000847">
    <property type="entry name" value="LysR_HTH_N"/>
</dbReference>
<evidence type="ECO:0000256" key="1">
    <source>
        <dbReference type="ARBA" id="ARBA00009437"/>
    </source>
</evidence>
<evidence type="ECO:0000313" key="7">
    <source>
        <dbReference type="Proteomes" id="UP000294555"/>
    </source>
</evidence>
<dbReference type="Pfam" id="PF00126">
    <property type="entry name" value="HTH_1"/>
    <property type="match status" value="1"/>
</dbReference>
<keyword evidence="3" id="KW-0238">DNA-binding</keyword>
<dbReference type="OrthoDB" id="5723059at2"/>
<name>A0A4R1N6X5_9GAMM</name>
<keyword evidence="2" id="KW-0805">Transcription regulation</keyword>
<protein>
    <submittedName>
        <fullName evidence="6">LysR family transcriptional regulator</fullName>
    </submittedName>
</protein>
<dbReference type="PANTHER" id="PTHR30579:SF7">
    <property type="entry name" value="HTH-TYPE TRANSCRIPTIONAL REGULATOR LRHA-RELATED"/>
    <property type="match status" value="1"/>
</dbReference>